<organism evidence="8 9">
    <name type="scientific">Mycobacterium nebraskense</name>
    <dbReference type="NCBI Taxonomy" id="244292"/>
    <lineage>
        <taxon>Bacteria</taxon>
        <taxon>Bacillati</taxon>
        <taxon>Actinomycetota</taxon>
        <taxon>Actinomycetes</taxon>
        <taxon>Mycobacteriales</taxon>
        <taxon>Mycobacteriaceae</taxon>
        <taxon>Mycobacterium</taxon>
    </lineage>
</organism>
<evidence type="ECO:0000256" key="6">
    <source>
        <dbReference type="ARBA" id="ARBA00023014"/>
    </source>
</evidence>
<keyword evidence="5" id="KW-0408">Iron</keyword>
<dbReference type="Pfam" id="PF13370">
    <property type="entry name" value="Fer4_13"/>
    <property type="match status" value="1"/>
</dbReference>
<dbReference type="PANTHER" id="PTHR36923:SF3">
    <property type="entry name" value="FERREDOXIN"/>
    <property type="match status" value="1"/>
</dbReference>
<dbReference type="RefSeq" id="WP_046183509.1">
    <property type="nucleotide sequence ID" value="NZ_JACKSS010000063.1"/>
</dbReference>
<dbReference type="PANTHER" id="PTHR36923">
    <property type="entry name" value="FERREDOXIN"/>
    <property type="match status" value="1"/>
</dbReference>
<keyword evidence="2" id="KW-0813">Transport</keyword>
<dbReference type="GO" id="GO:0046872">
    <property type="term" value="F:metal ion binding"/>
    <property type="evidence" value="ECO:0007669"/>
    <property type="project" value="UniProtKB-KW"/>
</dbReference>
<evidence type="ECO:0000313" key="9">
    <source>
        <dbReference type="Proteomes" id="UP000193781"/>
    </source>
</evidence>
<evidence type="ECO:0000313" key="8">
    <source>
        <dbReference type="EMBL" id="ORW23541.1"/>
    </source>
</evidence>
<keyword evidence="7" id="KW-0003">3Fe-4S</keyword>
<keyword evidence="9" id="KW-1185">Reference proteome</keyword>
<accession>A0A0F5NDT3</accession>
<name>A0A0F5NDT3_9MYCO</name>
<reference evidence="8 9" key="1">
    <citation type="submission" date="2016-01" db="EMBL/GenBank/DDBJ databases">
        <title>The new phylogeny of the genus Mycobacterium.</title>
        <authorList>
            <person name="Tarcisio F."/>
            <person name="Conor M."/>
            <person name="Antonella G."/>
            <person name="Elisabetta G."/>
            <person name="Giulia F.S."/>
            <person name="Sara T."/>
            <person name="Anna F."/>
            <person name="Clotilde B."/>
            <person name="Roberto B."/>
            <person name="Veronica D.S."/>
            <person name="Fabio R."/>
            <person name="Monica P."/>
            <person name="Olivier J."/>
            <person name="Enrico T."/>
            <person name="Nicola S."/>
        </authorList>
    </citation>
    <scope>NUCLEOTIDE SEQUENCE [LARGE SCALE GENOMIC DNA]</scope>
    <source>
        <strain evidence="8 9">DSM 44803</strain>
    </source>
</reference>
<evidence type="ECO:0000256" key="5">
    <source>
        <dbReference type="ARBA" id="ARBA00023004"/>
    </source>
</evidence>
<keyword evidence="3" id="KW-0479">Metal-binding</keyword>
<gene>
    <name evidence="8" type="ORF">AWC17_04185</name>
</gene>
<dbReference type="SUPFAM" id="SSF54862">
    <property type="entry name" value="4Fe-4S ferredoxins"/>
    <property type="match status" value="1"/>
</dbReference>
<protein>
    <submittedName>
        <fullName evidence="8">Ferredoxin</fullName>
    </submittedName>
</protein>
<dbReference type="Gene3D" id="3.30.70.20">
    <property type="match status" value="1"/>
</dbReference>
<comment type="cofactor">
    <cofactor evidence="1">
        <name>[3Fe-4S] cluster</name>
        <dbReference type="ChEBI" id="CHEBI:21137"/>
    </cofactor>
</comment>
<keyword evidence="6" id="KW-0411">Iron-sulfur</keyword>
<evidence type="ECO:0000256" key="4">
    <source>
        <dbReference type="ARBA" id="ARBA00022982"/>
    </source>
</evidence>
<dbReference type="GO" id="GO:0051538">
    <property type="term" value="F:3 iron, 4 sulfur cluster binding"/>
    <property type="evidence" value="ECO:0007669"/>
    <property type="project" value="UniProtKB-KW"/>
</dbReference>
<dbReference type="Proteomes" id="UP000193781">
    <property type="component" value="Unassembled WGS sequence"/>
</dbReference>
<evidence type="ECO:0000256" key="1">
    <source>
        <dbReference type="ARBA" id="ARBA00001927"/>
    </source>
</evidence>
<dbReference type="OrthoDB" id="3215519at2"/>
<dbReference type="InterPro" id="IPR051269">
    <property type="entry name" value="Fe-S_cluster_ET"/>
</dbReference>
<dbReference type="STRING" id="244292.ABW17_28720"/>
<evidence type="ECO:0000256" key="7">
    <source>
        <dbReference type="ARBA" id="ARBA00023291"/>
    </source>
</evidence>
<comment type="caution">
    <text evidence="8">The sequence shown here is derived from an EMBL/GenBank/DDBJ whole genome shotgun (WGS) entry which is preliminary data.</text>
</comment>
<dbReference type="AlphaFoldDB" id="A0A0F5NDT3"/>
<sequence>MRVRIDLDACQGHSRCALTYPEIFDVDDDAKAFVHVENIPPEWEDKALMAIANCPERAISMDE</sequence>
<evidence type="ECO:0000256" key="3">
    <source>
        <dbReference type="ARBA" id="ARBA00022723"/>
    </source>
</evidence>
<evidence type="ECO:0000256" key="2">
    <source>
        <dbReference type="ARBA" id="ARBA00022448"/>
    </source>
</evidence>
<dbReference type="EMBL" id="LQPH01000115">
    <property type="protein sequence ID" value="ORW23541.1"/>
    <property type="molecule type" value="Genomic_DNA"/>
</dbReference>
<keyword evidence="4" id="KW-0249">Electron transport</keyword>
<proteinExistence type="predicted"/>